<keyword evidence="6 10" id="KW-0808">Transferase</keyword>
<dbReference type="PANTHER" id="PTHR10339:SF25">
    <property type="entry name" value="SECRETED EXOENZYME S"/>
    <property type="match status" value="1"/>
</dbReference>
<evidence type="ECO:0000256" key="5">
    <source>
        <dbReference type="ARBA" id="ARBA00022676"/>
    </source>
</evidence>
<keyword evidence="4" id="KW-0800">Toxin</keyword>
<evidence type="ECO:0000256" key="3">
    <source>
        <dbReference type="ARBA" id="ARBA00022525"/>
    </source>
</evidence>
<evidence type="ECO:0000256" key="1">
    <source>
        <dbReference type="ARBA" id="ARBA00004613"/>
    </source>
</evidence>
<protein>
    <recommendedName>
        <fullName evidence="10">NAD(P)(+)--arginine ADP-ribosyltransferase</fullName>
        <ecNumber evidence="10">2.4.2.31</ecNumber>
    </recommendedName>
    <alternativeName>
        <fullName evidence="10">Mono(ADP-ribosyl)transferase</fullName>
    </alternativeName>
</protein>
<evidence type="ECO:0000256" key="9">
    <source>
        <dbReference type="ARBA" id="ARBA00047597"/>
    </source>
</evidence>
<accession>A0A815QT72</accession>
<dbReference type="SUPFAM" id="SSF56399">
    <property type="entry name" value="ADP-ribosylation"/>
    <property type="match status" value="2"/>
</dbReference>
<dbReference type="EC" id="2.4.2.31" evidence="10"/>
<evidence type="ECO:0000313" key="11">
    <source>
        <dbReference type="EMBL" id="CAF1466216.1"/>
    </source>
</evidence>
<reference evidence="11" key="1">
    <citation type="submission" date="2021-02" db="EMBL/GenBank/DDBJ databases">
        <authorList>
            <person name="Nowell W R."/>
        </authorList>
    </citation>
    <scope>NUCLEOTIDE SEQUENCE</scope>
</reference>
<proteinExistence type="inferred from homology"/>
<dbReference type="Pfam" id="PF01129">
    <property type="entry name" value="ART"/>
    <property type="match status" value="2"/>
</dbReference>
<keyword evidence="3" id="KW-0964">Secreted</keyword>
<keyword evidence="7" id="KW-0548">Nucleotidyltransferase</keyword>
<gene>
    <name evidence="11" type="ORF">JYZ213_LOCUS41540</name>
</gene>
<comment type="caution">
    <text evidence="11">The sequence shown here is derived from an EMBL/GenBank/DDBJ whole genome shotgun (WGS) entry which is preliminary data.</text>
</comment>
<organism evidence="11 12">
    <name type="scientific">Adineta steineri</name>
    <dbReference type="NCBI Taxonomy" id="433720"/>
    <lineage>
        <taxon>Eukaryota</taxon>
        <taxon>Metazoa</taxon>
        <taxon>Spiralia</taxon>
        <taxon>Gnathifera</taxon>
        <taxon>Rotifera</taxon>
        <taxon>Eurotatoria</taxon>
        <taxon>Bdelloidea</taxon>
        <taxon>Adinetida</taxon>
        <taxon>Adinetidae</taxon>
        <taxon>Adineta</taxon>
    </lineage>
</organism>
<evidence type="ECO:0000256" key="10">
    <source>
        <dbReference type="RuleBase" id="RU361228"/>
    </source>
</evidence>
<comment type="catalytic activity">
    <reaction evidence="9 10">
        <text>L-arginyl-[protein] + NAD(+) = N(omega)-(ADP-D-ribosyl)-L-arginyl-[protein] + nicotinamide + H(+)</text>
        <dbReference type="Rhea" id="RHEA:19149"/>
        <dbReference type="Rhea" id="RHEA-COMP:10532"/>
        <dbReference type="Rhea" id="RHEA-COMP:15087"/>
        <dbReference type="ChEBI" id="CHEBI:15378"/>
        <dbReference type="ChEBI" id="CHEBI:17154"/>
        <dbReference type="ChEBI" id="CHEBI:29965"/>
        <dbReference type="ChEBI" id="CHEBI:57540"/>
        <dbReference type="ChEBI" id="CHEBI:142554"/>
        <dbReference type="EC" id="2.4.2.31"/>
    </reaction>
</comment>
<evidence type="ECO:0000313" key="12">
    <source>
        <dbReference type="Proteomes" id="UP000663845"/>
    </source>
</evidence>
<evidence type="ECO:0000256" key="6">
    <source>
        <dbReference type="ARBA" id="ARBA00022679"/>
    </source>
</evidence>
<feature type="non-terminal residue" evidence="11">
    <location>
        <position position="1"/>
    </location>
</feature>
<keyword evidence="10" id="KW-0520">NAD</keyword>
<keyword evidence="8" id="KW-0843">Virulence</keyword>
<dbReference type="GO" id="GO:0016779">
    <property type="term" value="F:nucleotidyltransferase activity"/>
    <property type="evidence" value="ECO:0007669"/>
    <property type="project" value="UniProtKB-KW"/>
</dbReference>
<evidence type="ECO:0000256" key="2">
    <source>
        <dbReference type="ARBA" id="ARBA00009558"/>
    </source>
</evidence>
<comment type="subcellular location">
    <subcellularLocation>
        <location evidence="1">Secreted</location>
    </subcellularLocation>
</comment>
<dbReference type="GO" id="GO:0003950">
    <property type="term" value="F:NAD+ poly-ADP-ribosyltransferase activity"/>
    <property type="evidence" value="ECO:0007669"/>
    <property type="project" value="TreeGrafter"/>
</dbReference>
<dbReference type="EMBL" id="CAJNOG010001716">
    <property type="protein sequence ID" value="CAF1466216.1"/>
    <property type="molecule type" value="Genomic_DNA"/>
</dbReference>
<dbReference type="Proteomes" id="UP000663845">
    <property type="component" value="Unassembled WGS sequence"/>
</dbReference>
<evidence type="ECO:0000256" key="8">
    <source>
        <dbReference type="ARBA" id="ARBA00023026"/>
    </source>
</evidence>
<keyword evidence="10" id="KW-0521">NADP</keyword>
<dbReference type="GO" id="GO:0106274">
    <property type="term" value="F:NAD+-protein-arginine ADP-ribosyltransferase activity"/>
    <property type="evidence" value="ECO:0007669"/>
    <property type="project" value="UniProtKB-EC"/>
</dbReference>
<dbReference type="PROSITE" id="PS51996">
    <property type="entry name" value="TR_MART"/>
    <property type="match status" value="2"/>
</dbReference>
<keyword evidence="5 10" id="KW-0328">Glycosyltransferase</keyword>
<name>A0A815QT72_9BILA</name>
<comment type="similarity">
    <text evidence="2 10">Belongs to the Arg-specific ADP-ribosyltransferase family.</text>
</comment>
<evidence type="ECO:0000256" key="7">
    <source>
        <dbReference type="ARBA" id="ARBA00022695"/>
    </source>
</evidence>
<dbReference type="Gene3D" id="3.90.176.10">
    <property type="entry name" value="Toxin ADP-ribosyltransferase, Chain A, domain 1"/>
    <property type="match status" value="2"/>
</dbReference>
<dbReference type="InterPro" id="IPR050999">
    <property type="entry name" value="ADP-ribosyltransferase_ARG"/>
</dbReference>
<dbReference type="GO" id="GO:0005576">
    <property type="term" value="C:extracellular region"/>
    <property type="evidence" value="ECO:0007669"/>
    <property type="project" value="UniProtKB-SubCell"/>
</dbReference>
<sequence>MATGGSVDSQQYTRVSDIVNEPQKMLMPIEGYEEMPLVPLEEAITPLISMLPKVQNYVYVAKERCGSIPPDDLTQDESASIMLYSMEWEPREKCLYFALNAALRTEDRRKLKPWFSYLKLVLTALEKLPSTRCHVFRGVNLDLTNQYTEGKTFVWWGFSSCTTSIEVLENEQFLGKTGERTMFTIECDSGKDISRHSYCHSEKEVLLLPARQFIVVSCLRPASGLHMIQLKEIKPPVTLLEPATNQPLQIRPLPIHNSIKKDNPTNQLIIMSHSGDRFTDIQLENKPLLEYYDYSNYGLLSLEAAMNELQDVLKETNYFVEEAKKHCIHPNEHNLTKDESAAIYMYTMEMPHDSCVYNILNQTLRAEDQSKVRPWFGYLKLLDSAISKLPTSTGTVFRGIDKNVTKSFKKGERITWWSISSCTASIDVISSFISRSSSRTSFIIECLNGKSLSSYTCNPKEEEVILMPGTIFEVVADPLNHHGGLNVIHLKEISNDVEPPRAPKPNSSQSNHSTISIATISWNPITTLYNMLTQSQSLTKQ</sequence>
<dbReference type="PANTHER" id="PTHR10339">
    <property type="entry name" value="ADP-RIBOSYLTRANSFERASE"/>
    <property type="match status" value="1"/>
</dbReference>
<evidence type="ECO:0000256" key="4">
    <source>
        <dbReference type="ARBA" id="ARBA00022656"/>
    </source>
</evidence>
<dbReference type="InterPro" id="IPR000768">
    <property type="entry name" value="ART"/>
</dbReference>
<dbReference type="AlphaFoldDB" id="A0A815QT72"/>
<dbReference type="GO" id="GO:0090729">
    <property type="term" value="F:toxin activity"/>
    <property type="evidence" value="ECO:0007669"/>
    <property type="project" value="UniProtKB-KW"/>
</dbReference>